<dbReference type="PANTHER" id="PTHR36866">
    <property type="entry name" value="CHROMOSOME 4 OPEN READING FRAME 50"/>
    <property type="match status" value="1"/>
</dbReference>
<feature type="region of interest" description="Disordered" evidence="2">
    <location>
        <begin position="1"/>
        <end position="21"/>
    </location>
</feature>
<dbReference type="Proteomes" id="UP000694540">
    <property type="component" value="Unplaced"/>
</dbReference>
<feature type="coiled-coil region" evidence="1">
    <location>
        <begin position="56"/>
        <end position="115"/>
    </location>
</feature>
<keyword evidence="1" id="KW-0175">Coiled coil</keyword>
<dbReference type="Ensembl" id="ENSCWAT00000025914.1">
    <property type="protein sequence ID" value="ENSCWAP00000023907.1"/>
    <property type="gene ID" value="ENSCWAG00000018197.1"/>
</dbReference>
<evidence type="ECO:0000256" key="2">
    <source>
        <dbReference type="SAM" id="MobiDB-lite"/>
    </source>
</evidence>
<evidence type="ECO:0000256" key="1">
    <source>
        <dbReference type="SAM" id="Coils"/>
    </source>
</evidence>
<reference evidence="3" key="2">
    <citation type="submission" date="2025-09" db="UniProtKB">
        <authorList>
            <consortium name="Ensembl"/>
        </authorList>
    </citation>
    <scope>IDENTIFICATION</scope>
</reference>
<dbReference type="GeneTree" id="ENSGT00390000003220"/>
<dbReference type="AlphaFoldDB" id="A0A8C3X630"/>
<sequence>IQESRSYLTPQLQDPEAEASGEDLGLRVRRLRHQVRTLQCQLRDQGSAHRALRASCEEATRLQGQLQDKLDELQQKHHEANLAVTPLKAKLASLVQKCRQRNRLITRLLEELRRRGGETQLLSEMAHGMVTDEALAEYTAAFLAPGAQETSHHLDVEHEKTADVKAQKYLLNPELDSIFQRPFHSESWPVPEAEWPAQTAQLDSLKLPGPPGPMADPGTCQTSVAEEPGLPVQWLQEKGGRASPVLQADHLPPRPELRSPARILALHRELRQSICGLSQVRKSALDF</sequence>
<dbReference type="PANTHER" id="PTHR36866:SF1">
    <property type="entry name" value="GENE 1043-RELATED"/>
    <property type="match status" value="1"/>
</dbReference>
<dbReference type="InterPro" id="IPR032771">
    <property type="entry name" value="DUF4527"/>
</dbReference>
<protein>
    <submittedName>
        <fullName evidence="3">Uncharacterized protein</fullName>
    </submittedName>
</protein>
<name>A0A8C3X630_9CETA</name>
<feature type="compositionally biased region" description="Polar residues" evidence="2">
    <location>
        <begin position="1"/>
        <end position="12"/>
    </location>
</feature>
<organism evidence="3 4">
    <name type="scientific">Catagonus wagneri</name>
    <name type="common">Chacoan peccary</name>
    <dbReference type="NCBI Taxonomy" id="51154"/>
    <lineage>
        <taxon>Eukaryota</taxon>
        <taxon>Metazoa</taxon>
        <taxon>Chordata</taxon>
        <taxon>Craniata</taxon>
        <taxon>Vertebrata</taxon>
        <taxon>Euteleostomi</taxon>
        <taxon>Mammalia</taxon>
        <taxon>Eutheria</taxon>
        <taxon>Laurasiatheria</taxon>
        <taxon>Artiodactyla</taxon>
        <taxon>Suina</taxon>
        <taxon>Tayassuidae</taxon>
        <taxon>Catagonus</taxon>
    </lineage>
</organism>
<accession>A0A8C3X630</accession>
<keyword evidence="4" id="KW-1185">Reference proteome</keyword>
<evidence type="ECO:0000313" key="3">
    <source>
        <dbReference type="Ensembl" id="ENSCWAP00000023907.1"/>
    </source>
</evidence>
<reference evidence="3" key="1">
    <citation type="submission" date="2025-08" db="UniProtKB">
        <authorList>
            <consortium name="Ensembl"/>
        </authorList>
    </citation>
    <scope>IDENTIFICATION</scope>
</reference>
<dbReference type="Pfam" id="PF15030">
    <property type="entry name" value="DUF4527"/>
    <property type="match status" value="1"/>
</dbReference>
<evidence type="ECO:0000313" key="4">
    <source>
        <dbReference type="Proteomes" id="UP000694540"/>
    </source>
</evidence>
<proteinExistence type="predicted"/>